<evidence type="ECO:0000313" key="1">
    <source>
        <dbReference type="EMBL" id="TLU64873.1"/>
    </source>
</evidence>
<dbReference type="AlphaFoldDB" id="A0A5R9IK80"/>
<keyword evidence="2" id="KW-1185">Reference proteome</keyword>
<dbReference type="RefSeq" id="WP_138320009.1">
    <property type="nucleotide sequence ID" value="NZ_VCBC01000009.1"/>
</dbReference>
<accession>A0A5R9IK80</accession>
<protein>
    <submittedName>
        <fullName evidence="1">Uncharacterized protein</fullName>
    </submittedName>
</protein>
<dbReference type="OrthoDB" id="3213869at2"/>
<reference evidence="1 2" key="1">
    <citation type="submission" date="2019-05" db="EMBL/GenBank/DDBJ databases">
        <title>Genome sequences of Thalassotalea litorea 1K03283.</title>
        <authorList>
            <person name="Zhang D."/>
        </authorList>
    </citation>
    <scope>NUCLEOTIDE SEQUENCE [LARGE SCALE GENOMIC DNA]</scope>
    <source>
        <strain evidence="1 2">MCCC 1K03283</strain>
    </source>
</reference>
<dbReference type="Proteomes" id="UP000307790">
    <property type="component" value="Unassembled WGS sequence"/>
</dbReference>
<dbReference type="Gene3D" id="3.40.50.300">
    <property type="entry name" value="P-loop containing nucleotide triphosphate hydrolases"/>
    <property type="match status" value="1"/>
</dbReference>
<dbReference type="SUPFAM" id="SSF53795">
    <property type="entry name" value="PEP carboxykinase-like"/>
    <property type="match status" value="1"/>
</dbReference>
<proteinExistence type="predicted"/>
<gene>
    <name evidence="1" type="ORF">FE810_10480</name>
</gene>
<evidence type="ECO:0000313" key="2">
    <source>
        <dbReference type="Proteomes" id="UP000307790"/>
    </source>
</evidence>
<comment type="caution">
    <text evidence="1">The sequence shown here is derived from an EMBL/GenBank/DDBJ whole genome shotgun (WGS) entry which is preliminary data.</text>
</comment>
<dbReference type="InterPro" id="IPR027417">
    <property type="entry name" value="P-loop_NTPase"/>
</dbReference>
<sequence>MQSIPLQHKYLRLFIEGEQGLIFCQQRHSLFRLPPLSIALILGLDSGVGRSECLNQVSRASGLALPEIEPAMDEVWDLYHLASSNSLPRSPQSKSANQPTFTGSLSRSTADITSVASSQSSMQTIHYRDGLYFEVLPFKSATQKKTLSVENQGIAPCSESFVTIDFGSIAFRIECQDSDFREMLLALFDRYIRDDNLIRAPVTVQFQIQSVGIEENNDPQFQKHYRMLSQQRIVAHEITFSELMPTIIERMQILTFQLSAFRFCYHGAALIKDQQLLLLPGKSGVGKSTLTAYLATKGYQVCSDEMIVLDDDFNVLNLPAPLAIKSGAWSVLQAYYPQLAEQPVWQHKDGRKLKYVWPQSMLPNAGKVNSASHWCNFQSADIIAPNYQNERPLQHEQNNEQNNKGNMPDSLSANFSSFSVIDMLNLVVAGGYQVGKELSATDVIDLIGFFETIRRGQLSYSSNEAAFHFLSSNTNGKN</sequence>
<dbReference type="EMBL" id="VCBC01000009">
    <property type="protein sequence ID" value="TLU64873.1"/>
    <property type="molecule type" value="Genomic_DNA"/>
</dbReference>
<organism evidence="1 2">
    <name type="scientific">Thalassotalea litorea</name>
    <dbReference type="NCBI Taxonomy" id="2020715"/>
    <lineage>
        <taxon>Bacteria</taxon>
        <taxon>Pseudomonadati</taxon>
        <taxon>Pseudomonadota</taxon>
        <taxon>Gammaproteobacteria</taxon>
        <taxon>Alteromonadales</taxon>
        <taxon>Colwelliaceae</taxon>
        <taxon>Thalassotalea</taxon>
    </lineage>
</organism>
<name>A0A5R9IK80_9GAMM</name>